<name>A0A151JCE2_9HYME</name>
<dbReference type="STRING" id="471704.A0A151JCE2"/>
<evidence type="ECO:0000313" key="1">
    <source>
        <dbReference type="EMBL" id="KYN22625.1"/>
    </source>
</evidence>
<gene>
    <name evidence="1" type="ORF">ALC57_04978</name>
</gene>
<reference evidence="1 2" key="1">
    <citation type="submission" date="2015-09" db="EMBL/GenBank/DDBJ databases">
        <title>Trachymyrmex cornetzi WGS genome.</title>
        <authorList>
            <person name="Nygaard S."/>
            <person name="Hu H."/>
            <person name="Boomsma J."/>
            <person name="Zhang G."/>
        </authorList>
    </citation>
    <scope>NUCLEOTIDE SEQUENCE [LARGE SCALE GENOMIC DNA]</scope>
    <source>
        <strain evidence="1">Tcor2-1</strain>
        <tissue evidence="1">Whole body</tissue>
    </source>
</reference>
<dbReference type="EMBL" id="KQ979103">
    <property type="protein sequence ID" value="KYN22625.1"/>
    <property type="molecule type" value="Genomic_DNA"/>
</dbReference>
<organism evidence="1 2">
    <name type="scientific">Trachymyrmex cornetzi</name>
    <dbReference type="NCBI Taxonomy" id="471704"/>
    <lineage>
        <taxon>Eukaryota</taxon>
        <taxon>Metazoa</taxon>
        <taxon>Ecdysozoa</taxon>
        <taxon>Arthropoda</taxon>
        <taxon>Hexapoda</taxon>
        <taxon>Insecta</taxon>
        <taxon>Pterygota</taxon>
        <taxon>Neoptera</taxon>
        <taxon>Endopterygota</taxon>
        <taxon>Hymenoptera</taxon>
        <taxon>Apocrita</taxon>
        <taxon>Aculeata</taxon>
        <taxon>Formicoidea</taxon>
        <taxon>Formicidae</taxon>
        <taxon>Myrmicinae</taxon>
        <taxon>Trachymyrmex</taxon>
    </lineage>
</organism>
<accession>A0A151JCE2</accession>
<proteinExistence type="predicted"/>
<dbReference type="AlphaFoldDB" id="A0A151JCE2"/>
<keyword evidence="2" id="KW-1185">Reference proteome</keyword>
<evidence type="ECO:0000313" key="2">
    <source>
        <dbReference type="Proteomes" id="UP000078492"/>
    </source>
</evidence>
<dbReference type="PANTHER" id="PTHR38681:SF1">
    <property type="entry name" value="RETROVIRUS-RELATED POL POLYPROTEIN FROM TRANSPOSON 412-LIKE PROTEIN"/>
    <property type="match status" value="1"/>
</dbReference>
<dbReference type="PANTHER" id="PTHR38681">
    <property type="entry name" value="RETROVIRUS-RELATED POL POLYPROTEIN FROM TRANSPOSON 412-LIKE PROTEIN-RELATED"/>
    <property type="match status" value="1"/>
</dbReference>
<dbReference type="Proteomes" id="UP000078492">
    <property type="component" value="Unassembled WGS sequence"/>
</dbReference>
<sequence length="123" mass="14293">MEHLQPRLRRHGEGATFVFKDLEKTPKVFLRCDAPSKVLQALYDGPYEVLQRDEKTFKINIKEKPVHVSVDRLKPAYTLKEATETETKDQRPALITTRSGIQVEYKCRGRAPRGLTRQTRTRI</sequence>
<protein>
    <submittedName>
        <fullName evidence="1">Uncharacterized protein</fullName>
    </submittedName>
</protein>